<name>A0A7Y4GWF7_9BRAD</name>
<evidence type="ECO:0000313" key="3">
    <source>
        <dbReference type="EMBL" id="NOJ42612.1"/>
    </source>
</evidence>
<sequence length="130" mass="14269">MFHAFGVDAVQALILALRMVHAELLNSPEGEEIKFGGLARTTWACHCRIRHPRPTQHKLTDPVAHAGVTPLSTEMLLGRSMAGDDRRDRFDAGAGSVVIVMVNREDERVPSESPCRDKAVARQSATITKL</sequence>
<dbReference type="Proteomes" id="UP000544122">
    <property type="component" value="Unassembled WGS sequence"/>
</dbReference>
<organism evidence="3 4">
    <name type="scientific">Bradyrhizobium australiense</name>
    <dbReference type="NCBI Taxonomy" id="2721161"/>
    <lineage>
        <taxon>Bacteria</taxon>
        <taxon>Pseudomonadati</taxon>
        <taxon>Pseudomonadota</taxon>
        <taxon>Alphaproteobacteria</taxon>
        <taxon>Hyphomicrobiales</taxon>
        <taxon>Nitrobacteraceae</taxon>
        <taxon>Bradyrhizobium</taxon>
    </lineage>
</organism>
<evidence type="ECO:0000259" key="2">
    <source>
        <dbReference type="Pfam" id="PF22302"/>
    </source>
</evidence>
<evidence type="ECO:0000256" key="1">
    <source>
        <dbReference type="SAM" id="MobiDB-lite"/>
    </source>
</evidence>
<feature type="compositionally biased region" description="Basic and acidic residues" evidence="1">
    <location>
        <begin position="109"/>
        <end position="120"/>
    </location>
</feature>
<proteinExistence type="predicted"/>
<dbReference type="EMBL" id="JAAVLX010000007">
    <property type="protein sequence ID" value="NOJ42612.1"/>
    <property type="molecule type" value="Genomic_DNA"/>
</dbReference>
<accession>A0A7Y4GWF7</accession>
<gene>
    <name evidence="3" type="ORF">HCN58_24000</name>
</gene>
<dbReference type="Pfam" id="PF22302">
    <property type="entry name" value="DUF6968"/>
    <property type="match status" value="1"/>
</dbReference>
<evidence type="ECO:0000313" key="4">
    <source>
        <dbReference type="Proteomes" id="UP000544122"/>
    </source>
</evidence>
<feature type="domain" description="DUF6968" evidence="2">
    <location>
        <begin position="3"/>
        <end position="32"/>
    </location>
</feature>
<protein>
    <recommendedName>
        <fullName evidence="2">DUF6968 domain-containing protein</fullName>
    </recommendedName>
</protein>
<dbReference type="AlphaFoldDB" id="A0A7Y4GWF7"/>
<reference evidence="3 4" key="1">
    <citation type="submission" date="2020-03" db="EMBL/GenBank/DDBJ databases">
        <title>Bradyrhizobium diversity isolated from nodules of Indigofera sp.</title>
        <authorList>
            <person name="Klepa M."/>
            <person name="Helene L."/>
            <person name="Hungria M."/>
        </authorList>
    </citation>
    <scope>NUCLEOTIDE SEQUENCE [LARGE SCALE GENOMIC DNA]</scope>
    <source>
        <strain evidence="3 4">WSM 1791</strain>
    </source>
</reference>
<keyword evidence="4" id="KW-1185">Reference proteome</keyword>
<comment type="caution">
    <text evidence="3">The sequence shown here is derived from an EMBL/GenBank/DDBJ whole genome shotgun (WGS) entry which is preliminary data.</text>
</comment>
<dbReference type="InterPro" id="IPR054241">
    <property type="entry name" value="DUF6968"/>
</dbReference>
<feature type="region of interest" description="Disordered" evidence="1">
    <location>
        <begin position="109"/>
        <end position="130"/>
    </location>
</feature>